<evidence type="ECO:0000313" key="1">
    <source>
        <dbReference type="EMBL" id="CAB4154344.1"/>
    </source>
</evidence>
<name>A0A6J5NFW1_9CAUD</name>
<accession>A0A6J5NFW1</accession>
<gene>
    <name evidence="1" type="ORF">UFOVP629_75</name>
</gene>
<organism evidence="1">
    <name type="scientific">uncultured Caudovirales phage</name>
    <dbReference type="NCBI Taxonomy" id="2100421"/>
    <lineage>
        <taxon>Viruses</taxon>
        <taxon>Duplodnaviria</taxon>
        <taxon>Heunggongvirae</taxon>
        <taxon>Uroviricota</taxon>
        <taxon>Caudoviricetes</taxon>
        <taxon>Peduoviridae</taxon>
        <taxon>Maltschvirus</taxon>
        <taxon>Maltschvirus maltsch</taxon>
    </lineage>
</organism>
<dbReference type="EMBL" id="LR796612">
    <property type="protein sequence ID" value="CAB4154344.1"/>
    <property type="molecule type" value="Genomic_DNA"/>
</dbReference>
<reference evidence="1" key="1">
    <citation type="submission" date="2020-04" db="EMBL/GenBank/DDBJ databases">
        <authorList>
            <person name="Chiriac C."/>
            <person name="Salcher M."/>
            <person name="Ghai R."/>
            <person name="Kavagutti S V."/>
        </authorList>
    </citation>
    <scope>NUCLEOTIDE SEQUENCE</scope>
</reference>
<protein>
    <submittedName>
        <fullName evidence="1">Uncharacterized protein</fullName>
    </submittedName>
</protein>
<proteinExistence type="predicted"/>
<sequence length="117" mass="13718">MDKKIVGYVNAEEYETPQQAYAESEGWVRCLAHTKDFILNEFDALSNEYDETHDDYRPAELLAWVLARYKGMDGLFEITEDMIEDDSHHQCPECYDGWVDGLRESSMRDAVARWENK</sequence>